<reference evidence="9 10" key="1">
    <citation type="submission" date="2018-06" db="EMBL/GenBank/DDBJ databases">
        <title>Genome conservation of Clostridium tetani.</title>
        <authorList>
            <person name="Bruggemann H."/>
            <person name="Popoff M.R."/>
        </authorList>
    </citation>
    <scope>NUCLEOTIDE SEQUENCE [LARGE SCALE GENOMIC DNA]</scope>
    <source>
        <strain evidence="9 10">2017.061</strain>
    </source>
</reference>
<dbReference type="GO" id="GO:0007165">
    <property type="term" value="P:signal transduction"/>
    <property type="evidence" value="ECO:0007669"/>
    <property type="project" value="UniProtKB-KW"/>
</dbReference>
<evidence type="ECO:0000256" key="2">
    <source>
        <dbReference type="ARBA" id="ARBA00029447"/>
    </source>
</evidence>
<dbReference type="PRINTS" id="PR00260">
    <property type="entry name" value="CHEMTRNSDUCR"/>
</dbReference>
<accession>A0A4Q0VDT1</accession>
<keyword evidence="1 3" id="KW-0807">Transducer</keyword>
<evidence type="ECO:0000313" key="9">
    <source>
        <dbReference type="EMBL" id="RXI49390.1"/>
    </source>
</evidence>
<name>A0A4Q0VDT1_CLOTA</name>
<dbReference type="PANTHER" id="PTHR32089">
    <property type="entry name" value="METHYL-ACCEPTING CHEMOTAXIS PROTEIN MCPB"/>
    <property type="match status" value="1"/>
</dbReference>
<gene>
    <name evidence="9" type="ORF">DP130_04875</name>
    <name evidence="8" type="ORF">K234311028_14980</name>
</gene>
<dbReference type="GO" id="GO:0006935">
    <property type="term" value="P:chemotaxis"/>
    <property type="evidence" value="ECO:0007669"/>
    <property type="project" value="InterPro"/>
</dbReference>
<evidence type="ECO:0000259" key="7">
    <source>
        <dbReference type="PROSITE" id="PS50885"/>
    </source>
</evidence>
<feature type="transmembrane region" description="Helical" evidence="5">
    <location>
        <begin position="184"/>
        <end position="204"/>
    </location>
</feature>
<dbReference type="PROSITE" id="PS50111">
    <property type="entry name" value="CHEMOTAXIS_TRANSDUC_2"/>
    <property type="match status" value="1"/>
</dbReference>
<evidence type="ECO:0000256" key="1">
    <source>
        <dbReference type="ARBA" id="ARBA00023224"/>
    </source>
</evidence>
<dbReference type="EMBL" id="QMAP01000004">
    <property type="protein sequence ID" value="RXI49390.1"/>
    <property type="molecule type" value="Genomic_DNA"/>
</dbReference>
<dbReference type="GO" id="GO:0016020">
    <property type="term" value="C:membrane"/>
    <property type="evidence" value="ECO:0007669"/>
    <property type="project" value="InterPro"/>
</dbReference>
<keyword evidence="5" id="KW-0812">Transmembrane</keyword>
<evidence type="ECO:0000259" key="6">
    <source>
        <dbReference type="PROSITE" id="PS50111"/>
    </source>
</evidence>
<dbReference type="PANTHER" id="PTHR32089:SF112">
    <property type="entry name" value="LYSOZYME-LIKE PROTEIN-RELATED"/>
    <property type="match status" value="1"/>
</dbReference>
<feature type="domain" description="HAMP" evidence="7">
    <location>
        <begin position="205"/>
        <end position="257"/>
    </location>
</feature>
<dbReference type="InterPro" id="IPR004089">
    <property type="entry name" value="MCPsignal_dom"/>
</dbReference>
<evidence type="ECO:0000256" key="3">
    <source>
        <dbReference type="PROSITE-ProRule" id="PRU00284"/>
    </source>
</evidence>
<dbReference type="SUPFAM" id="SSF58104">
    <property type="entry name" value="Methyl-accepting chemotaxis protein (MCP) signaling domain"/>
    <property type="match status" value="1"/>
</dbReference>
<dbReference type="Pfam" id="PF00015">
    <property type="entry name" value="MCPsignal"/>
    <property type="match status" value="1"/>
</dbReference>
<sequence>MVKKIKVSTVIILLSIVSSFFGLLIGTFGIIATEKVNNNVATIYDKGILPIVRISNMREEFLTMRLNCTNAIIAYEDKHTNLIEESNEEIMKNYKEYISTSCDKTQAKYIKAFTESYNDYIYMTEKYLERIKKGEKITQKDNNELIKIGDKIQASLNDLEKYDVKLSEENKIESDKIYTTNRNLLIGLLVVGVIFLLLISMVTIKALKKYLKEIDGILKKMAQGNLDIEIESCGKNEFEVMKLHIQDTINSFGGMIKSLKSKVNSINSSSENLSAISEEMASSTENISTAIEDVAKGTGEQAESLVHITNILNSFGDSIKNLVKGLTQLNDMSDEIGGTAKASSNKMKDLEEAFGYVGQAFESFIEKINTLGENVLKIDEITGVINGIAEQTNLLALNAAIEAARAGESGRGFAVVAEEIRELAEQSKISSNNISVLIDGISKETENIVEDTGNIDEKLKSSSEVIKESLLSFENIILSIEEVVPKIDYLAESASNIDNEKNSVFENIEEASSIAEEVSASSEEISASSEEMNASSQEVANTANDLSGLTKELQEEIGKFKVK</sequence>
<dbReference type="RefSeq" id="WP_129030094.1">
    <property type="nucleotide sequence ID" value="NZ_AP026818.1"/>
</dbReference>
<dbReference type="InterPro" id="IPR004090">
    <property type="entry name" value="Chemotax_Me-accpt_rcpt"/>
</dbReference>
<dbReference type="AlphaFoldDB" id="A0A4Q0VDT1"/>
<dbReference type="Proteomes" id="UP001321763">
    <property type="component" value="Chromosome"/>
</dbReference>
<dbReference type="Gene3D" id="1.10.287.950">
    <property type="entry name" value="Methyl-accepting chemotaxis protein"/>
    <property type="match status" value="1"/>
</dbReference>
<evidence type="ECO:0000313" key="11">
    <source>
        <dbReference type="Proteomes" id="UP001321763"/>
    </source>
</evidence>
<keyword evidence="5" id="KW-1133">Transmembrane helix</keyword>
<feature type="compositionally biased region" description="Low complexity" evidence="4">
    <location>
        <begin position="516"/>
        <end position="538"/>
    </location>
</feature>
<proteinExistence type="inferred from homology"/>
<comment type="similarity">
    <text evidence="2">Belongs to the methyl-accepting chemotaxis (MCP) protein family.</text>
</comment>
<keyword evidence="5" id="KW-0472">Membrane</keyword>
<dbReference type="InterPro" id="IPR024478">
    <property type="entry name" value="HlyB_4HB_MCP"/>
</dbReference>
<evidence type="ECO:0000256" key="5">
    <source>
        <dbReference type="SAM" id="Phobius"/>
    </source>
</evidence>
<protein>
    <submittedName>
        <fullName evidence="9">Methyl-accepting chemotaxis protein</fullName>
    </submittedName>
</protein>
<evidence type="ECO:0000313" key="8">
    <source>
        <dbReference type="EMBL" id="BDR81252.1"/>
    </source>
</evidence>
<evidence type="ECO:0000256" key="4">
    <source>
        <dbReference type="SAM" id="MobiDB-lite"/>
    </source>
</evidence>
<organism evidence="9 10">
    <name type="scientific">Clostridium tetani</name>
    <dbReference type="NCBI Taxonomy" id="1513"/>
    <lineage>
        <taxon>Bacteria</taxon>
        <taxon>Bacillati</taxon>
        <taxon>Bacillota</taxon>
        <taxon>Clostridia</taxon>
        <taxon>Eubacteriales</taxon>
        <taxon>Clostridiaceae</taxon>
        <taxon>Clostridium</taxon>
    </lineage>
</organism>
<dbReference type="GO" id="GO:0004888">
    <property type="term" value="F:transmembrane signaling receptor activity"/>
    <property type="evidence" value="ECO:0007669"/>
    <property type="project" value="InterPro"/>
</dbReference>
<feature type="region of interest" description="Disordered" evidence="4">
    <location>
        <begin position="516"/>
        <end position="547"/>
    </location>
</feature>
<feature type="domain" description="Methyl-accepting transducer" evidence="6">
    <location>
        <begin position="276"/>
        <end position="526"/>
    </location>
</feature>
<dbReference type="EMBL" id="AP026818">
    <property type="protein sequence ID" value="BDR81252.1"/>
    <property type="molecule type" value="Genomic_DNA"/>
</dbReference>
<feature type="transmembrane region" description="Helical" evidence="5">
    <location>
        <begin position="7"/>
        <end position="32"/>
    </location>
</feature>
<dbReference type="Proteomes" id="UP000290921">
    <property type="component" value="Unassembled WGS sequence"/>
</dbReference>
<reference evidence="8 11" key="2">
    <citation type="submission" date="2022-09" db="EMBL/GenBank/DDBJ databases">
        <title>complete genome sequences of Clostridium tetani str. KHSU-234311-028 isolated from soil.</title>
        <authorList>
            <person name="Sekizuka T."/>
            <person name="Shitada C."/>
            <person name="Takahashi M."/>
            <person name="Kuroda M."/>
        </authorList>
    </citation>
    <scope>NUCLEOTIDE SEQUENCE [LARGE SCALE GENOMIC DNA]</scope>
    <source>
        <strain evidence="8 11">KHSU-234311-028</strain>
    </source>
</reference>
<dbReference type="Pfam" id="PF12729">
    <property type="entry name" value="4HB_MCP_1"/>
    <property type="match status" value="1"/>
</dbReference>
<dbReference type="PROSITE" id="PS50885">
    <property type="entry name" value="HAMP"/>
    <property type="match status" value="1"/>
</dbReference>
<evidence type="ECO:0000313" key="10">
    <source>
        <dbReference type="Proteomes" id="UP000290921"/>
    </source>
</evidence>
<dbReference type="InterPro" id="IPR003660">
    <property type="entry name" value="HAMP_dom"/>
</dbReference>
<dbReference type="SMART" id="SM00283">
    <property type="entry name" value="MA"/>
    <property type="match status" value="1"/>
</dbReference>